<dbReference type="Proteomes" id="UP001159363">
    <property type="component" value="Chromosome 5"/>
</dbReference>
<dbReference type="EMBL" id="JARBHB010000006">
    <property type="protein sequence ID" value="KAJ8880218.1"/>
    <property type="molecule type" value="Genomic_DNA"/>
</dbReference>
<accession>A0ABQ9H7F0</accession>
<proteinExistence type="predicted"/>
<protein>
    <submittedName>
        <fullName evidence="1">Uncharacterized protein</fullName>
    </submittedName>
</protein>
<keyword evidence="2" id="KW-1185">Reference proteome</keyword>
<organism evidence="1 2">
    <name type="scientific">Dryococelus australis</name>
    <dbReference type="NCBI Taxonomy" id="614101"/>
    <lineage>
        <taxon>Eukaryota</taxon>
        <taxon>Metazoa</taxon>
        <taxon>Ecdysozoa</taxon>
        <taxon>Arthropoda</taxon>
        <taxon>Hexapoda</taxon>
        <taxon>Insecta</taxon>
        <taxon>Pterygota</taxon>
        <taxon>Neoptera</taxon>
        <taxon>Polyneoptera</taxon>
        <taxon>Phasmatodea</taxon>
        <taxon>Verophasmatodea</taxon>
        <taxon>Anareolatae</taxon>
        <taxon>Phasmatidae</taxon>
        <taxon>Eurycanthinae</taxon>
        <taxon>Dryococelus</taxon>
    </lineage>
</organism>
<sequence>MCTTTNWSVQVQRRTKYKRSEGFLGMRTLGTLQNILDRKTGYIESGTRYEHTALGSPNPITVTNLPEEAGSLTKAVHDKVKSTLEENLSPGRKLASRLPFAEQKPHTAYLGRDVTISSSPKGIYDSRGKPHKTVSLLASHHGEPSSILGRDTPRFSQVGIVPDDAVGGLVFSGSPVCPAPSFRSCSMLTSITLTGSQDLAVMSRPNLLTLFAHWNINETYTIYIRLSYSQLPEKMFKILLGKRGKHRPYRLSTISVDNLERLEQVAGDRVLHSLCQRAAIGSHVNRYKVTAAHALQEANKDKRTVDTAVYGRSFTELVEQLDSVELHQGYFQQDGATCHSQTPPLRALQASFPTGFHATRPQTVEDLTTPHFFLLGYLIGRFHATRPQTVDDLTTPHFFLLGYLIGRFHATRPQTVEDLTTPHFFLLGYLIGRFHATRPQTVDDLTTPHFFLLDYLIGRFHATRPQTVEDLTTPHFFLLDYLIGRFHATRPQTVDDLTTPHFFLLGYSIGRFHATRPQTVDDLTTPHLFLLGYLIGRFHPTRPQTVDDLTTPHFFLLDYLIGRFHATRPQTVDDLTTPHFFLLGYSIGRFHATRPQTVDDLTTPHFFLLDYLIGRFHATRPQTVDDLTTPHLFLLGYLIGRFHPTRPQTVDDLTTPHFFLLGYSIGRFHATRPQTVDDLTTPHFFLLGYSIGRFHATRPQTVDDLTTPHLFLLGYLIGRFHPTRPQTVDDLTTPHLFLLGYLIGRFHPTRPQTVDDLTTPHFFLLDYLIGRFHPTRPQTVDDLTTPHFFLLGYLIGRFHATRPQTVDDLTTPHFFLLDYLIGRFYASRPQTVEESVALGGRVSSPNVRTQRFVDSPERSVAAWLARVLGWQIPRRRIRARRTAVVRRSSLRAVAVSPLLLRATEVQGPHRAGSRLRWLPGHVARPCHSLHVVLFLTTARLSRPVAKGDVLGVWTTHEILN</sequence>
<reference evidence="1 2" key="1">
    <citation type="submission" date="2023-02" db="EMBL/GenBank/DDBJ databases">
        <title>LHISI_Scaffold_Assembly.</title>
        <authorList>
            <person name="Stuart O.P."/>
            <person name="Cleave R."/>
            <person name="Magrath M.J.L."/>
            <person name="Mikheyev A.S."/>
        </authorList>
    </citation>
    <scope>NUCLEOTIDE SEQUENCE [LARGE SCALE GENOMIC DNA]</scope>
    <source>
        <strain evidence="1">Daus_M_001</strain>
        <tissue evidence="1">Leg muscle</tissue>
    </source>
</reference>
<evidence type="ECO:0000313" key="2">
    <source>
        <dbReference type="Proteomes" id="UP001159363"/>
    </source>
</evidence>
<gene>
    <name evidence="1" type="ORF">PR048_016684</name>
</gene>
<dbReference type="PANTHER" id="PTHR47326">
    <property type="entry name" value="TRANSPOSABLE ELEMENT TC3 TRANSPOSASE-LIKE PROTEIN"/>
    <property type="match status" value="1"/>
</dbReference>
<evidence type="ECO:0000313" key="1">
    <source>
        <dbReference type="EMBL" id="KAJ8880218.1"/>
    </source>
</evidence>
<name>A0ABQ9H7F0_9NEOP</name>
<dbReference type="PANTHER" id="PTHR47326:SF1">
    <property type="entry name" value="HTH PSQ-TYPE DOMAIN-CONTAINING PROTEIN"/>
    <property type="match status" value="1"/>
</dbReference>
<comment type="caution">
    <text evidence="1">The sequence shown here is derived from an EMBL/GenBank/DDBJ whole genome shotgun (WGS) entry which is preliminary data.</text>
</comment>